<dbReference type="Proteomes" id="UP000279833">
    <property type="component" value="Unassembled WGS sequence"/>
</dbReference>
<keyword evidence="2" id="KW-1185">Reference proteome</keyword>
<name>A0A183KTM8_9TREM</name>
<evidence type="ECO:0000313" key="1">
    <source>
        <dbReference type="EMBL" id="VDP65752.1"/>
    </source>
</evidence>
<gene>
    <name evidence="1" type="ORF">SCUD_LOCUS18418</name>
</gene>
<organism evidence="3">
    <name type="scientific">Schistosoma curassoni</name>
    <dbReference type="NCBI Taxonomy" id="6186"/>
    <lineage>
        <taxon>Eukaryota</taxon>
        <taxon>Metazoa</taxon>
        <taxon>Spiralia</taxon>
        <taxon>Lophotrochozoa</taxon>
        <taxon>Platyhelminthes</taxon>
        <taxon>Trematoda</taxon>
        <taxon>Digenea</taxon>
        <taxon>Strigeidida</taxon>
        <taxon>Schistosomatoidea</taxon>
        <taxon>Schistosomatidae</taxon>
        <taxon>Schistosoma</taxon>
    </lineage>
</organism>
<reference evidence="1 2" key="2">
    <citation type="submission" date="2018-11" db="EMBL/GenBank/DDBJ databases">
        <authorList>
            <consortium name="Pathogen Informatics"/>
        </authorList>
    </citation>
    <scope>NUCLEOTIDE SEQUENCE [LARGE SCALE GENOMIC DNA]</scope>
    <source>
        <strain evidence="1">Dakar</strain>
        <strain evidence="2">Dakar, Senegal</strain>
    </source>
</reference>
<reference evidence="3" key="1">
    <citation type="submission" date="2016-06" db="UniProtKB">
        <authorList>
            <consortium name="WormBaseParasite"/>
        </authorList>
    </citation>
    <scope>IDENTIFICATION</scope>
</reference>
<dbReference type="AlphaFoldDB" id="A0A183KTM8"/>
<evidence type="ECO:0000313" key="3">
    <source>
        <dbReference type="WBParaSite" id="SCUD_0001842101-mRNA-1"/>
    </source>
</evidence>
<dbReference type="WBParaSite" id="SCUD_0001842101-mRNA-1">
    <property type="protein sequence ID" value="SCUD_0001842101-mRNA-1"/>
    <property type="gene ID" value="SCUD_0001842101"/>
</dbReference>
<accession>A0A183KTM8</accession>
<protein>
    <submittedName>
        <fullName evidence="1 3">Uncharacterized protein</fullName>
    </submittedName>
</protein>
<sequence>MLFSILWYGVVCLVCISTKPCMFETYDSYSGG</sequence>
<proteinExistence type="predicted"/>
<dbReference type="EMBL" id="UZAK01040991">
    <property type="protein sequence ID" value="VDP65752.1"/>
    <property type="molecule type" value="Genomic_DNA"/>
</dbReference>
<evidence type="ECO:0000313" key="2">
    <source>
        <dbReference type="Proteomes" id="UP000279833"/>
    </source>
</evidence>